<evidence type="ECO:0000313" key="1">
    <source>
        <dbReference type="EMBL" id="SCM75381.1"/>
    </source>
</evidence>
<accession>A0A212LCW1</accession>
<evidence type="ECO:0008006" key="2">
    <source>
        <dbReference type="Google" id="ProtNLM"/>
    </source>
</evidence>
<proteinExistence type="predicted"/>
<dbReference type="EMBL" id="FMJD01000006">
    <property type="protein sequence ID" value="SCM75381.1"/>
    <property type="molecule type" value="Genomic_DNA"/>
</dbReference>
<sequence>MFATLKRAAKALRAPTAEEFELAYIYEAGDRYDLEARERNLSRRNVNRNLGF</sequence>
<gene>
    <name evidence="1" type="ORF">KL86PLE_20049</name>
</gene>
<dbReference type="RefSeq" id="WP_100083581.1">
    <property type="nucleotide sequence ID" value="NZ_LT608334.1"/>
</dbReference>
<protein>
    <recommendedName>
        <fullName evidence="2">DUF3563 domain-containing protein</fullName>
    </recommendedName>
</protein>
<reference evidence="1" key="1">
    <citation type="submission" date="2016-08" db="EMBL/GenBank/DDBJ databases">
        <authorList>
            <person name="Seilhamer J.J."/>
        </authorList>
    </citation>
    <scope>NUCLEOTIDE SEQUENCE</scope>
    <source>
        <strain evidence="1">86</strain>
    </source>
</reference>
<name>A0A212LCW1_9HYPH</name>
<dbReference type="AlphaFoldDB" id="A0A212LCW1"/>
<organism evidence="1">
    <name type="scientific">uncultured Pleomorphomonas sp</name>
    <dbReference type="NCBI Taxonomy" id="442121"/>
    <lineage>
        <taxon>Bacteria</taxon>
        <taxon>Pseudomonadati</taxon>
        <taxon>Pseudomonadota</taxon>
        <taxon>Alphaproteobacteria</taxon>
        <taxon>Hyphomicrobiales</taxon>
        <taxon>Pleomorphomonadaceae</taxon>
        <taxon>Pleomorphomonas</taxon>
        <taxon>environmental samples</taxon>
    </lineage>
</organism>